<dbReference type="Proteomes" id="UP000007880">
    <property type="component" value="Chromosome"/>
</dbReference>
<gene>
    <name evidence="2" type="ordered locus">CLDAP_36450</name>
</gene>
<feature type="domain" description="HTH arsR-type" evidence="1">
    <location>
        <begin position="33"/>
        <end position="107"/>
    </location>
</feature>
<dbReference type="InterPro" id="IPR036390">
    <property type="entry name" value="WH_DNA-bd_sf"/>
</dbReference>
<dbReference type="HOGENOM" id="CLU_902760_0_0_0"/>
<evidence type="ECO:0000313" key="3">
    <source>
        <dbReference type="Proteomes" id="UP000007880"/>
    </source>
</evidence>
<dbReference type="OrthoDB" id="9781958at2"/>
<keyword evidence="3" id="KW-1185">Reference proteome</keyword>
<evidence type="ECO:0000313" key="2">
    <source>
        <dbReference type="EMBL" id="BAM01685.1"/>
    </source>
</evidence>
<sequence length="335" mass="37083">MKQENFSDVQEAVGALRLLRLRTEYPAREHTVAVLKALGSLPRMAILNFLERKVANVSEIAQALDMPLSTTNLHITALEEAGLIHSETVTASRGIQKLCARLYDAVVVFLPQSPPTSMKVSTIEMPVGAFYDCEVQPTCGLATAENFIGRLDDAASFFEPERIHAQLVWLTSGFLEYRFPYRHDPENPVHSLTLSAEICSEAAPYALEWPSDIFVEINGKLIGVWTSPGDFGGERGTLTPAWWGEWNSQYGLLKTWRVDASGSFIDGVKSSEVCIHDLELERQPYIAIRIGVKPDAINVGGMNLFGKRFGNYAQDLILKITYTSKASVERDTASA</sequence>
<accession>I0I8U7</accession>
<dbReference type="SUPFAM" id="SSF46785">
    <property type="entry name" value="Winged helix' DNA-binding domain"/>
    <property type="match status" value="1"/>
</dbReference>
<dbReference type="eggNOG" id="COG4189">
    <property type="taxonomic scope" value="Bacteria"/>
</dbReference>
<dbReference type="STRING" id="926550.CLDAP_36450"/>
<dbReference type="GO" id="GO:0003700">
    <property type="term" value="F:DNA-binding transcription factor activity"/>
    <property type="evidence" value="ECO:0007669"/>
    <property type="project" value="InterPro"/>
</dbReference>
<name>I0I8U7_CALAS</name>
<reference evidence="2 3" key="1">
    <citation type="submission" date="2012-02" db="EMBL/GenBank/DDBJ databases">
        <title>Complete genome sequence of Caldilinea aerophila DSM 14535 (= NBRC 102666).</title>
        <authorList>
            <person name="Oguchi A."/>
            <person name="Hosoyama A."/>
            <person name="Sekine M."/>
            <person name="Fukai R."/>
            <person name="Kato Y."/>
            <person name="Nakamura S."/>
            <person name="Hanada S."/>
            <person name="Yamazaki S."/>
            <person name="Fujita N."/>
        </authorList>
    </citation>
    <scope>NUCLEOTIDE SEQUENCE [LARGE SCALE GENOMIC DNA]</scope>
    <source>
        <strain evidence="3">DSM 14535 / JCM 11387 / NBRC 104270 / STL-6-O1</strain>
    </source>
</reference>
<dbReference type="PATRIC" id="fig|926550.5.peg.3925"/>
<dbReference type="RefSeq" id="WP_014434911.1">
    <property type="nucleotide sequence ID" value="NC_017079.1"/>
</dbReference>
<dbReference type="KEGG" id="cap:CLDAP_36450"/>
<proteinExistence type="predicted"/>
<organism evidence="2 3">
    <name type="scientific">Caldilinea aerophila (strain DSM 14535 / JCM 11387 / NBRC 104270 / STL-6-O1)</name>
    <dbReference type="NCBI Taxonomy" id="926550"/>
    <lineage>
        <taxon>Bacteria</taxon>
        <taxon>Bacillati</taxon>
        <taxon>Chloroflexota</taxon>
        <taxon>Caldilineae</taxon>
        <taxon>Caldilineales</taxon>
        <taxon>Caldilineaceae</taxon>
        <taxon>Caldilinea</taxon>
    </lineage>
</organism>
<dbReference type="InterPro" id="IPR011991">
    <property type="entry name" value="ArsR-like_HTH"/>
</dbReference>
<dbReference type="AlphaFoldDB" id="I0I8U7"/>
<dbReference type="EMBL" id="AP012337">
    <property type="protein sequence ID" value="BAM01685.1"/>
    <property type="molecule type" value="Genomic_DNA"/>
</dbReference>
<dbReference type="InterPro" id="IPR001845">
    <property type="entry name" value="HTH_ArsR_DNA-bd_dom"/>
</dbReference>
<protein>
    <submittedName>
        <fullName evidence="2">Putative ArsR family transcriptional regulator</fullName>
    </submittedName>
</protein>
<dbReference type="Pfam" id="PF12840">
    <property type="entry name" value="HTH_20"/>
    <property type="match status" value="1"/>
</dbReference>
<evidence type="ECO:0000259" key="1">
    <source>
        <dbReference type="SMART" id="SM00418"/>
    </source>
</evidence>
<dbReference type="SMART" id="SM00418">
    <property type="entry name" value="HTH_ARSR"/>
    <property type="match status" value="1"/>
</dbReference>
<dbReference type="Gene3D" id="1.10.10.10">
    <property type="entry name" value="Winged helix-like DNA-binding domain superfamily/Winged helix DNA-binding domain"/>
    <property type="match status" value="1"/>
</dbReference>
<dbReference type="InterPro" id="IPR036388">
    <property type="entry name" value="WH-like_DNA-bd_sf"/>
</dbReference>
<dbReference type="CDD" id="cd00090">
    <property type="entry name" value="HTH_ARSR"/>
    <property type="match status" value="1"/>
</dbReference>